<dbReference type="PANTHER" id="PTHR14211">
    <property type="entry name" value="GLIOMA SUPPRESSOR CANDIDATE REGION GENE 2"/>
    <property type="match status" value="1"/>
</dbReference>
<evidence type="ECO:0000313" key="7">
    <source>
        <dbReference type="EMBL" id="KAK7595167.1"/>
    </source>
</evidence>
<dbReference type="GO" id="GO:0005654">
    <property type="term" value="C:nucleoplasm"/>
    <property type="evidence" value="ECO:0007669"/>
    <property type="project" value="UniProtKB-SubCell"/>
</dbReference>
<reference evidence="7 8" key="1">
    <citation type="submission" date="2024-03" db="EMBL/GenBank/DDBJ databases">
        <title>Adaptation during the transition from Ophiocordyceps entomopathogen to insect associate is accompanied by gene loss and intensified selection.</title>
        <authorList>
            <person name="Ward C.M."/>
            <person name="Onetto C.A."/>
            <person name="Borneman A.R."/>
        </authorList>
    </citation>
    <scope>NUCLEOTIDE SEQUENCE [LARGE SCALE GENOMIC DNA]</scope>
    <source>
        <strain evidence="7">AWRI1</strain>
        <tissue evidence="7">Single Adult Female</tissue>
    </source>
</reference>
<evidence type="ECO:0000313" key="8">
    <source>
        <dbReference type="Proteomes" id="UP001367676"/>
    </source>
</evidence>
<evidence type="ECO:0000256" key="2">
    <source>
        <dbReference type="ARBA" id="ARBA00018339"/>
    </source>
</evidence>
<evidence type="ECO:0000256" key="4">
    <source>
        <dbReference type="ARBA" id="ARBA00023242"/>
    </source>
</evidence>
<dbReference type="Proteomes" id="UP001367676">
    <property type="component" value="Unassembled WGS sequence"/>
</dbReference>
<dbReference type="EMBL" id="JBBCAQ010000019">
    <property type="protein sequence ID" value="KAK7595167.1"/>
    <property type="molecule type" value="Genomic_DNA"/>
</dbReference>
<keyword evidence="4 5" id="KW-0539">Nucleus</keyword>
<organism evidence="7 8">
    <name type="scientific">Parthenolecanium corni</name>
    <dbReference type="NCBI Taxonomy" id="536013"/>
    <lineage>
        <taxon>Eukaryota</taxon>
        <taxon>Metazoa</taxon>
        <taxon>Ecdysozoa</taxon>
        <taxon>Arthropoda</taxon>
        <taxon>Hexapoda</taxon>
        <taxon>Insecta</taxon>
        <taxon>Pterygota</taxon>
        <taxon>Neoptera</taxon>
        <taxon>Paraneoptera</taxon>
        <taxon>Hemiptera</taxon>
        <taxon>Sternorrhyncha</taxon>
        <taxon>Coccoidea</taxon>
        <taxon>Coccidae</taxon>
        <taxon>Parthenolecanium</taxon>
    </lineage>
</organism>
<dbReference type="GO" id="GO:0005730">
    <property type="term" value="C:nucleolus"/>
    <property type="evidence" value="ECO:0007669"/>
    <property type="project" value="UniProtKB-SubCell"/>
</dbReference>
<evidence type="ECO:0000256" key="1">
    <source>
        <dbReference type="ARBA" id="ARBA00008838"/>
    </source>
</evidence>
<proteinExistence type="inferred from homology"/>
<dbReference type="GO" id="GO:0006364">
    <property type="term" value="P:rRNA processing"/>
    <property type="evidence" value="ECO:0007669"/>
    <property type="project" value="TreeGrafter"/>
</dbReference>
<sequence>MKARKFSKKHKSSWRKHIDDADVDSFFEDKRLTERLGKPFELRDDSELFTVDTRPGPLIRESILAPQLGAENSSLRCFQGLENTSAVPDPVIKRNTIRSKEQRQHPILKKKNEIRLKKGILKKKEIVQLQKYFHKRVSCLEEKPRRKVAIKEDLWAEKSDEPSKLSKLKSWFNETTVLHTVRNTSDLKEQSSYRPSAAETIIPSFETPHPGISYNPSFTDHLNIATEVSTLVTKTEKEERHLNRVTQQMFKQISSDKNEKNWLQEMAEGLPLNEPAVGVANNVDSDESEYEAINPPVCRDKKKTIKQRKKQLRLKQEEQKRNEAREQKKKALDICKIKSLMDEIKTEELKKEKKSLKRLQKSAKKFETPRRVGKNKFTVDGPIIADISELTGSLREIVPQGNILRDELKSLQKRNLIEVTKPQFKNKKKKMKKYRLKSHQETKDTNLNF</sequence>
<evidence type="ECO:0000256" key="3">
    <source>
        <dbReference type="ARBA" id="ARBA00022517"/>
    </source>
</evidence>
<keyword evidence="8" id="KW-1185">Reference proteome</keyword>
<name>A0AAN9Y6G8_9HEMI</name>
<feature type="compositionally biased region" description="Basic and acidic residues" evidence="6">
    <location>
        <begin position="314"/>
        <end position="328"/>
    </location>
</feature>
<accession>A0AAN9Y6G8</accession>
<comment type="subcellular location">
    <subcellularLocation>
        <location evidence="5">Nucleus</location>
        <location evidence="5">Nucleolus</location>
    </subcellularLocation>
    <subcellularLocation>
        <location evidence="5">Nucleus</location>
        <location evidence="5">Nucleoplasm</location>
    </subcellularLocation>
</comment>
<evidence type="ECO:0000256" key="6">
    <source>
        <dbReference type="SAM" id="MobiDB-lite"/>
    </source>
</evidence>
<dbReference type="Pfam" id="PF07767">
    <property type="entry name" value="Nop53"/>
    <property type="match status" value="1"/>
</dbReference>
<evidence type="ECO:0000256" key="5">
    <source>
        <dbReference type="PIRNR" id="PIRNR017302"/>
    </source>
</evidence>
<comment type="function">
    <text evidence="5">May play a role in ribosome biogenesis.</text>
</comment>
<protein>
    <recommendedName>
        <fullName evidence="2 5">Ribosome biogenesis protein NOP53</fullName>
    </recommendedName>
</protein>
<dbReference type="GO" id="GO:0000027">
    <property type="term" value="P:ribosomal large subunit assembly"/>
    <property type="evidence" value="ECO:0007669"/>
    <property type="project" value="UniProtKB-UniRule"/>
</dbReference>
<dbReference type="InterPro" id="IPR011687">
    <property type="entry name" value="Nop53/GLTSCR2"/>
</dbReference>
<keyword evidence="3 5" id="KW-0690">Ribosome biogenesis</keyword>
<gene>
    <name evidence="7" type="ORF">V9T40_001600</name>
</gene>
<dbReference type="AlphaFoldDB" id="A0AAN9Y6G8"/>
<feature type="region of interest" description="Disordered" evidence="6">
    <location>
        <begin position="304"/>
        <end position="328"/>
    </location>
</feature>
<comment type="caution">
    <text evidence="7">The sequence shown here is derived from an EMBL/GenBank/DDBJ whole genome shotgun (WGS) entry which is preliminary data.</text>
</comment>
<comment type="similarity">
    <text evidence="1 5">Belongs to the NOP53 family.</text>
</comment>
<dbReference type="PANTHER" id="PTHR14211:SF7">
    <property type="entry name" value="RIBOSOME BIOGENESIS PROTEIN NOP53"/>
    <property type="match status" value="1"/>
</dbReference>
<feature type="compositionally biased region" description="Basic residues" evidence="6">
    <location>
        <begin position="304"/>
        <end position="313"/>
    </location>
</feature>
<dbReference type="GO" id="GO:0008097">
    <property type="term" value="F:5S rRNA binding"/>
    <property type="evidence" value="ECO:0007669"/>
    <property type="project" value="TreeGrafter"/>
</dbReference>
<dbReference type="PIRSF" id="PIRSF017302">
    <property type="entry name" value="Gltscr2"/>
    <property type="match status" value="1"/>
</dbReference>